<gene>
    <name evidence="1" type="ORF">FSB_LOCUS42379</name>
</gene>
<proteinExistence type="predicted"/>
<dbReference type="AlphaFoldDB" id="A0A2N9HJY1"/>
<reference evidence="1" key="1">
    <citation type="submission" date="2018-02" db="EMBL/GenBank/DDBJ databases">
        <authorList>
            <person name="Cohen D.B."/>
            <person name="Kent A.D."/>
        </authorList>
    </citation>
    <scope>NUCLEOTIDE SEQUENCE</scope>
</reference>
<sequence>MGIELSPFVRELEFGIWNLPLLFGTWHLAPGTTNGACRYEEYDNVRELELSTSLSALCSRPPSLLSALDLCSLLSTSLSALCSRSLLSALCSRSLLSALEFSTSLSAVPPSRATLCSLLSAVPPSRATALSALCRPAIPSHPAVLSHPKPPLPAPIYFSHGKPPPLRSPSLTDRIGSDQDQILI</sequence>
<protein>
    <submittedName>
        <fullName evidence="1">Uncharacterized protein</fullName>
    </submittedName>
</protein>
<evidence type="ECO:0000313" key="1">
    <source>
        <dbReference type="EMBL" id="SPD14497.1"/>
    </source>
</evidence>
<name>A0A2N9HJY1_FAGSY</name>
<accession>A0A2N9HJY1</accession>
<dbReference type="EMBL" id="OIVN01003942">
    <property type="protein sequence ID" value="SPD14497.1"/>
    <property type="molecule type" value="Genomic_DNA"/>
</dbReference>
<organism evidence="1">
    <name type="scientific">Fagus sylvatica</name>
    <name type="common">Beechnut</name>
    <dbReference type="NCBI Taxonomy" id="28930"/>
    <lineage>
        <taxon>Eukaryota</taxon>
        <taxon>Viridiplantae</taxon>
        <taxon>Streptophyta</taxon>
        <taxon>Embryophyta</taxon>
        <taxon>Tracheophyta</taxon>
        <taxon>Spermatophyta</taxon>
        <taxon>Magnoliopsida</taxon>
        <taxon>eudicotyledons</taxon>
        <taxon>Gunneridae</taxon>
        <taxon>Pentapetalae</taxon>
        <taxon>rosids</taxon>
        <taxon>fabids</taxon>
        <taxon>Fagales</taxon>
        <taxon>Fagaceae</taxon>
        <taxon>Fagus</taxon>
    </lineage>
</organism>